<dbReference type="Gene3D" id="3.30.1920.10">
    <property type="entry name" value="Baseplate protein-like domains - 2 layer sandwich fold"/>
    <property type="match status" value="1"/>
</dbReference>
<dbReference type="SUPFAM" id="SSF46955">
    <property type="entry name" value="Putative DNA-binding domain"/>
    <property type="match status" value="1"/>
</dbReference>
<dbReference type="InterPro" id="IPR054034">
    <property type="entry name" value="NMB1110-like_C"/>
</dbReference>
<dbReference type="Proteomes" id="UP000190667">
    <property type="component" value="Unassembled WGS sequence"/>
</dbReference>
<reference evidence="4 5" key="1">
    <citation type="submission" date="2016-12" db="EMBL/GenBank/DDBJ databases">
        <title>Izhakiella australiana sp. nov. of genus Izhakiella isolated from Australian desert.</title>
        <authorList>
            <person name="Ji M."/>
        </authorList>
    </citation>
    <scope>NUCLEOTIDE SEQUENCE [LARGE SCALE GENOMIC DNA]</scope>
    <source>
        <strain evidence="4 5">D4N98</strain>
    </source>
</reference>
<dbReference type="Pfam" id="PF22255">
    <property type="entry name" value="Gp44-like_2nd"/>
    <property type="match status" value="1"/>
</dbReference>
<evidence type="ECO:0000313" key="5">
    <source>
        <dbReference type="Proteomes" id="UP000190667"/>
    </source>
</evidence>
<dbReference type="OrthoDB" id="5676324at2"/>
<accession>A0A1S8YFC1</accession>
<evidence type="ECO:0000259" key="2">
    <source>
        <dbReference type="PROSITE" id="PS50994"/>
    </source>
</evidence>
<dbReference type="Gene3D" id="3.30.420.10">
    <property type="entry name" value="Ribonuclease H-like superfamily/Ribonuclease H"/>
    <property type="match status" value="1"/>
</dbReference>
<dbReference type="InterPro" id="IPR023399">
    <property type="entry name" value="Baseplate-like_2-layer_sand"/>
</dbReference>
<dbReference type="STRING" id="1926881.BTJ39_20010"/>
<dbReference type="InterPro" id="IPR036397">
    <property type="entry name" value="RNaseH_sf"/>
</dbReference>
<name>A0A1S8YFC1_9GAMM</name>
<dbReference type="Gene3D" id="1.10.10.60">
    <property type="entry name" value="Homeodomain-like"/>
    <property type="match status" value="1"/>
</dbReference>
<feature type="region of interest" description="Disordered" evidence="1">
    <location>
        <begin position="769"/>
        <end position="788"/>
    </location>
</feature>
<dbReference type="InterPro" id="IPR001584">
    <property type="entry name" value="Integrase_cat-core"/>
</dbReference>
<evidence type="ECO:0000313" key="4">
    <source>
        <dbReference type="EMBL" id="OON37487.1"/>
    </source>
</evidence>
<protein>
    <submittedName>
        <fullName evidence="4">Uncharacterized protein</fullName>
    </submittedName>
</protein>
<dbReference type="Pfam" id="PF22174">
    <property type="entry name" value="NMB1110-like_C"/>
    <property type="match status" value="1"/>
</dbReference>
<dbReference type="GO" id="GO:0015074">
    <property type="term" value="P:DNA integration"/>
    <property type="evidence" value="ECO:0007669"/>
    <property type="project" value="InterPro"/>
</dbReference>
<dbReference type="InterPro" id="IPR012337">
    <property type="entry name" value="RNaseH-like_sf"/>
</dbReference>
<organism evidence="4 5">
    <name type="scientific">Izhakiella australiensis</name>
    <dbReference type="NCBI Taxonomy" id="1926881"/>
    <lineage>
        <taxon>Bacteria</taxon>
        <taxon>Pseudomonadati</taxon>
        <taxon>Pseudomonadota</taxon>
        <taxon>Gammaproteobacteria</taxon>
        <taxon>Enterobacterales</taxon>
        <taxon>Erwiniaceae</taxon>
        <taxon>Izhakiella</taxon>
    </lineage>
</organism>
<keyword evidence="5" id="KW-1185">Reference proteome</keyword>
<dbReference type="EMBL" id="MRUL01000020">
    <property type="protein sequence ID" value="OON37487.1"/>
    <property type="molecule type" value="Genomic_DNA"/>
</dbReference>
<dbReference type="Pfam" id="PF22630">
    <property type="entry name" value="NMB1110_3rd"/>
    <property type="match status" value="1"/>
</dbReference>
<proteinExistence type="predicted"/>
<feature type="domain" description="HTH Mu-type" evidence="3">
    <location>
        <begin position="1"/>
        <end position="68"/>
    </location>
</feature>
<dbReference type="PROSITE" id="PS51702">
    <property type="entry name" value="HTH_MU"/>
    <property type="match status" value="1"/>
</dbReference>
<dbReference type="Pfam" id="PF02316">
    <property type="entry name" value="HTH_Tnp_Mu_1"/>
    <property type="match status" value="1"/>
</dbReference>
<dbReference type="InterPro" id="IPR036388">
    <property type="entry name" value="WH-like_DNA-bd_sf"/>
</dbReference>
<feature type="compositionally biased region" description="Basic residues" evidence="1">
    <location>
        <begin position="772"/>
        <end position="783"/>
    </location>
</feature>
<dbReference type="PROSITE" id="PS50994">
    <property type="entry name" value="INTEGRASE"/>
    <property type="match status" value="1"/>
</dbReference>
<dbReference type="AlphaFoldDB" id="A0A1S8YFC1"/>
<dbReference type="InterPro" id="IPR003314">
    <property type="entry name" value="Mu-type_HTH"/>
</dbReference>
<dbReference type="SUPFAM" id="SSF69279">
    <property type="entry name" value="Phage tail proteins"/>
    <property type="match status" value="2"/>
</dbReference>
<gene>
    <name evidence="4" type="ORF">BTJ39_20010</name>
</gene>
<comment type="caution">
    <text evidence="4">The sequence shown here is derived from an EMBL/GenBank/DDBJ whole genome shotgun (WGS) entry which is preliminary data.</text>
</comment>
<dbReference type="GO" id="GO:0003677">
    <property type="term" value="F:DNA binding"/>
    <property type="evidence" value="ECO:0007669"/>
    <property type="project" value="InterPro"/>
</dbReference>
<dbReference type="Gene3D" id="1.10.10.10">
    <property type="entry name" value="Winged helix-like DNA-binding domain superfamily/Winged helix DNA-binding domain"/>
    <property type="match status" value="1"/>
</dbReference>
<evidence type="ECO:0000256" key="1">
    <source>
        <dbReference type="SAM" id="MobiDB-lite"/>
    </source>
</evidence>
<dbReference type="InterPro" id="IPR054482">
    <property type="entry name" value="NMB1110-like_3rd"/>
</dbReference>
<evidence type="ECO:0000259" key="3">
    <source>
        <dbReference type="PROSITE" id="PS51702"/>
    </source>
</evidence>
<dbReference type="InterPro" id="IPR053981">
    <property type="entry name" value="Gp44/GpP-like_2nd"/>
</dbReference>
<sequence length="797" mass="88786">MFVVAKELLGLPGLPATAKGMREALCRFSAGSPEFVRKRSGSKAFEYHVDCLPEKAREIVKQRHYSKVLEQSDCRSVAPVERKTDVVKVRAELEIMRKCPALLERKLGTLTDAQKRIADARITLVLEVFRLMNPQGVPELKGLTRKDAVELIASRSAEGTLPERIQRAADIANARKGNTRQGISVRTLQGWVSDYQQTNTPGERQALLAPGKIKAKAVESYPWMAEFLRFYCTPKRPTVAMAYEDFEAEWAKHHGNNPVMMSTLPSVDTVRYALKKIPKAERERGRMTGSDYKSLLPFVRRDWSVMPVNGVWVGDGHGMKMEVINPATGKPFRPEITLVIDGCTRVVVGWSLGVSESQVAVGDALRHAVSQYGVPLIYYSDNGGGEKNKVFDADITGIFSRLEIEHPTGIPGNPQARGIIERLNQEIPKRAAMKFGSWVGKSGDRETQRKYRKQVDSAVNAIENGKALNEVQQAALCKVPTWEQLIEEIERQVERHNNRPHSSLPVRDNGQHWSPLAYRKHLIERDNIGIMFLTSAEQEVIAQVVRPLGVTAIRMQAEKPAGVKKVSIEPGDSAWDALKRAAETSGLWPWMAPDGTLVIGGPDYSTPPVGKLVMNRSGDGNNLLSLSKRTDMSGRYSQTTVLAQSHGYGHEDGKANRRCTVKDTSMTLYRPRIVVVGDAQSDEEVQFRARKLQADARLNGFSLSAVVRGFTSSAGTLWAPGQRVSVQSDVHGIDDVYFIMRRTFRGGRGQRQETSLLLREDGIWLPDAYPKSGHRKGHRRGKKDKSLLTTWEQVDNA</sequence>
<dbReference type="InterPro" id="IPR009061">
    <property type="entry name" value="DNA-bd_dom_put_sf"/>
</dbReference>
<feature type="domain" description="Integrase catalytic" evidence="2">
    <location>
        <begin position="303"/>
        <end position="488"/>
    </location>
</feature>
<dbReference type="SUPFAM" id="SSF53098">
    <property type="entry name" value="Ribonuclease H-like"/>
    <property type="match status" value="1"/>
</dbReference>
<dbReference type="Gene3D" id="3.55.50.10">
    <property type="entry name" value="Baseplate protein-like domains"/>
    <property type="match status" value="1"/>
</dbReference>